<accession>A0AAE7AM35</accession>
<reference evidence="5 6" key="1">
    <citation type="submission" date="2019-03" db="EMBL/GenBank/DDBJ databases">
        <title>Novel transposon Tn6433 accelerates the dissemination of tet(E) in Aeromonas from aerobic biofilm under oxytetracycline stress.</title>
        <authorList>
            <person name="Shi Y."/>
            <person name="Tian Z."/>
            <person name="Zhang Y."/>
            <person name="Zhang H."/>
            <person name="Yang M."/>
        </authorList>
    </citation>
    <scope>NUCLEOTIDE SEQUENCE [LARGE SCALE GENOMIC DNA]</scope>
    <source>
        <strain evidence="3 6">R50-22</strain>
        <strain evidence="2 5">T5-8</strain>
    </source>
</reference>
<dbReference type="Proteomes" id="UP000463871">
    <property type="component" value="Chromosome"/>
</dbReference>
<evidence type="ECO:0000313" key="5">
    <source>
        <dbReference type="Proteomes" id="UP000502006"/>
    </source>
</evidence>
<dbReference type="InterPro" id="IPR003718">
    <property type="entry name" value="OsmC/Ohr_fam"/>
</dbReference>
<evidence type="ECO:0000313" key="1">
    <source>
        <dbReference type="EMBL" id="QHQ53453.1"/>
    </source>
</evidence>
<dbReference type="PANTHER" id="PTHR34352:SF1">
    <property type="entry name" value="PROTEIN YHFA"/>
    <property type="match status" value="1"/>
</dbReference>
<dbReference type="EMBL" id="CP038444">
    <property type="protein sequence ID" value="QJT32871.1"/>
    <property type="molecule type" value="Genomic_DNA"/>
</dbReference>
<dbReference type="PANTHER" id="PTHR34352">
    <property type="entry name" value="PROTEIN YHFA"/>
    <property type="match status" value="1"/>
</dbReference>
<reference evidence="1 4" key="2">
    <citation type="submission" date="2020-01" db="EMBL/GenBank/DDBJ databases">
        <title>Complete genome of Aeromonas media MC64.</title>
        <authorList>
            <person name="Cao G."/>
            <person name="Fu J."/>
            <person name="Zhong C."/>
        </authorList>
    </citation>
    <scope>NUCLEOTIDE SEQUENCE [LARGE SCALE GENOMIC DNA]</scope>
    <source>
        <strain evidence="1 4">MC64</strain>
    </source>
</reference>
<gene>
    <name evidence="2" type="ORF">E4186_17740</name>
    <name evidence="3" type="ORF">E4188_12750</name>
    <name evidence="1" type="ORF">GWI30_17055</name>
</gene>
<dbReference type="AlphaFoldDB" id="A0AAE7AM35"/>
<dbReference type="Proteomes" id="UP000502006">
    <property type="component" value="Chromosome"/>
</dbReference>
<dbReference type="NCBIfam" id="NF008009">
    <property type="entry name" value="PRK10738.1"/>
    <property type="match status" value="1"/>
</dbReference>
<evidence type="ECO:0000313" key="4">
    <source>
        <dbReference type="Proteomes" id="UP000463871"/>
    </source>
</evidence>
<dbReference type="SUPFAM" id="SSF82784">
    <property type="entry name" value="OsmC-like"/>
    <property type="match status" value="1"/>
</dbReference>
<sequence>MCASICCAIRAILGKKGGRDVDFDLFPSGSAVVSEQVAVPGETVMKQGVAQGDGHVPLDPCLRYAMGVRTVVIERKSEMKAKVSWVEGMKFVGESESGHQVTLDGANPGEGASPMEMILLAVGGCSSIDVVSILEKARQSVTACHVELEGERADSVPRVFEKIHLKFVVTGKGLAEKQVARAVDLSMEKYCSVSLMLEKAVEITHSYQILEA</sequence>
<evidence type="ECO:0000313" key="2">
    <source>
        <dbReference type="EMBL" id="QJT32871.1"/>
    </source>
</evidence>
<dbReference type="Gene3D" id="2.20.25.10">
    <property type="match status" value="1"/>
</dbReference>
<keyword evidence="6" id="KW-1185">Reference proteome</keyword>
<dbReference type="Pfam" id="PF02566">
    <property type="entry name" value="OsmC"/>
    <property type="match status" value="1"/>
</dbReference>
<protein>
    <submittedName>
        <fullName evidence="2">OsmC family protein</fullName>
    </submittedName>
</protein>
<dbReference type="InterPro" id="IPR015946">
    <property type="entry name" value="KH_dom-like_a/b"/>
</dbReference>
<dbReference type="Proteomes" id="UP000502657">
    <property type="component" value="Chromosome"/>
</dbReference>
<dbReference type="Gene3D" id="3.30.300.20">
    <property type="match status" value="1"/>
</dbReference>
<dbReference type="EMBL" id="CP038448">
    <property type="protein sequence ID" value="QJT41088.1"/>
    <property type="molecule type" value="Genomic_DNA"/>
</dbReference>
<evidence type="ECO:0000313" key="3">
    <source>
        <dbReference type="EMBL" id="QJT41088.1"/>
    </source>
</evidence>
<dbReference type="InterPro" id="IPR036102">
    <property type="entry name" value="OsmC/Ohrsf"/>
</dbReference>
<name>A0AAE7AM35_AERME</name>
<dbReference type="EMBL" id="CP047962">
    <property type="protein sequence ID" value="QHQ53453.1"/>
    <property type="molecule type" value="Genomic_DNA"/>
</dbReference>
<organism evidence="2 5">
    <name type="scientific">Aeromonas media</name>
    <dbReference type="NCBI Taxonomy" id="651"/>
    <lineage>
        <taxon>Bacteria</taxon>
        <taxon>Pseudomonadati</taxon>
        <taxon>Pseudomonadota</taxon>
        <taxon>Gammaproteobacteria</taxon>
        <taxon>Aeromonadales</taxon>
        <taxon>Aeromonadaceae</taxon>
        <taxon>Aeromonas</taxon>
    </lineage>
</organism>
<proteinExistence type="predicted"/>
<evidence type="ECO:0000313" key="6">
    <source>
        <dbReference type="Proteomes" id="UP000502657"/>
    </source>
</evidence>